<dbReference type="GO" id="GO:0008199">
    <property type="term" value="F:ferric iron binding"/>
    <property type="evidence" value="ECO:0007669"/>
    <property type="project" value="InterPro"/>
</dbReference>
<dbReference type="InterPro" id="IPR008331">
    <property type="entry name" value="Ferritin_DPS_dom"/>
</dbReference>
<accession>C9LWH5</accession>
<evidence type="ECO:0000313" key="4">
    <source>
        <dbReference type="EMBL" id="EEX76723.1"/>
    </source>
</evidence>
<dbReference type="InterPro" id="IPR023188">
    <property type="entry name" value="DPS_DNA-bd_CS"/>
</dbReference>
<dbReference type="CDD" id="cd01043">
    <property type="entry name" value="DPS"/>
    <property type="match status" value="1"/>
</dbReference>
<dbReference type="InterPro" id="IPR012347">
    <property type="entry name" value="Ferritin-like"/>
</dbReference>
<gene>
    <name evidence="4" type="ORF">SELSPUOL_01829</name>
</gene>
<dbReference type="EMBL" id="ACKP02000044">
    <property type="protein sequence ID" value="EEX76723.1"/>
    <property type="molecule type" value="Genomic_DNA"/>
</dbReference>
<feature type="domain" description="Ferritin/DPS" evidence="3">
    <location>
        <begin position="23"/>
        <end position="159"/>
    </location>
</feature>
<dbReference type="PRINTS" id="PR01346">
    <property type="entry name" value="HELNAPAPROT"/>
</dbReference>
<sequence length="163" mass="19107">MGAMNLRAKFLPLYRKGGFFMHKMLNQLLSDLVVEYHKLQHYHWYVKGPDFFPVHAQLESYYDGVREDIDAIAESLLQINHEPLSSLKDFLATAKIEEAKPGFVTSDEILAEVEKDFSYIYEQVRSLKKAADEANRYVTSMLMDDFIKKYAKSLWMLRQARMK</sequence>
<dbReference type="InterPro" id="IPR009078">
    <property type="entry name" value="Ferritin-like_SF"/>
</dbReference>
<name>C9LWH5_SELS3</name>
<reference evidence="4 5" key="1">
    <citation type="submission" date="2009-09" db="EMBL/GenBank/DDBJ databases">
        <authorList>
            <person name="Weinstock G."/>
            <person name="Sodergren E."/>
            <person name="Clifton S."/>
            <person name="Fulton L."/>
            <person name="Fulton B."/>
            <person name="Courtney L."/>
            <person name="Fronick C."/>
            <person name="Harrison M."/>
            <person name="Strong C."/>
            <person name="Farmer C."/>
            <person name="Delahaunty K."/>
            <person name="Markovic C."/>
            <person name="Hall O."/>
            <person name="Minx P."/>
            <person name="Tomlinson C."/>
            <person name="Mitreva M."/>
            <person name="Nelson J."/>
            <person name="Hou S."/>
            <person name="Wollam A."/>
            <person name="Pepin K.H."/>
            <person name="Johnson M."/>
            <person name="Bhonagiri V."/>
            <person name="Nash W.E."/>
            <person name="Warren W."/>
            <person name="Chinwalla A."/>
            <person name="Mardis E.R."/>
            <person name="Wilson R.K."/>
        </authorList>
    </citation>
    <scope>NUCLEOTIDE SEQUENCE [LARGE SCALE GENOMIC DNA]</scope>
    <source>
        <strain evidence="5">ATCC 35185 / DSM 20758 / VPI D19B-28</strain>
    </source>
</reference>
<dbReference type="PANTHER" id="PTHR42932:SF1">
    <property type="entry name" value="GENERAL STRESS PROTEIN 20U"/>
    <property type="match status" value="1"/>
</dbReference>
<dbReference type="AlphaFoldDB" id="C9LWH5"/>
<protein>
    <submittedName>
        <fullName evidence="4">Ferritin-like protein</fullName>
    </submittedName>
</protein>
<dbReference type="PROSITE" id="PS00818">
    <property type="entry name" value="DPS_1"/>
    <property type="match status" value="1"/>
</dbReference>
<evidence type="ECO:0000256" key="1">
    <source>
        <dbReference type="ARBA" id="ARBA00009497"/>
    </source>
</evidence>
<comment type="caution">
    <text evidence="4">The sequence shown here is derived from an EMBL/GenBank/DDBJ whole genome shotgun (WGS) entry which is preliminary data.</text>
</comment>
<evidence type="ECO:0000259" key="3">
    <source>
        <dbReference type="Pfam" id="PF00210"/>
    </source>
</evidence>
<dbReference type="GO" id="GO:0016722">
    <property type="term" value="F:oxidoreductase activity, acting on metal ions"/>
    <property type="evidence" value="ECO:0007669"/>
    <property type="project" value="InterPro"/>
</dbReference>
<dbReference type="Gene3D" id="1.20.1260.10">
    <property type="match status" value="1"/>
</dbReference>
<dbReference type="STRING" id="546271.Selsp_0698"/>
<dbReference type="SUPFAM" id="SSF47240">
    <property type="entry name" value="Ferritin-like"/>
    <property type="match status" value="1"/>
</dbReference>
<dbReference type="Pfam" id="PF00210">
    <property type="entry name" value="Ferritin"/>
    <property type="match status" value="1"/>
</dbReference>
<dbReference type="PIRSF" id="PIRSF005900">
    <property type="entry name" value="Dps"/>
    <property type="match status" value="1"/>
</dbReference>
<dbReference type="InterPro" id="IPR002177">
    <property type="entry name" value="DPS_DNA-bd"/>
</dbReference>
<comment type="similarity">
    <text evidence="1 2">Belongs to the Dps family.</text>
</comment>
<dbReference type="Proteomes" id="UP000003505">
    <property type="component" value="Unassembled WGS sequence"/>
</dbReference>
<dbReference type="eggNOG" id="COG0783">
    <property type="taxonomic scope" value="Bacteria"/>
</dbReference>
<evidence type="ECO:0000256" key="2">
    <source>
        <dbReference type="RuleBase" id="RU003875"/>
    </source>
</evidence>
<proteinExistence type="inferred from homology"/>
<evidence type="ECO:0000313" key="5">
    <source>
        <dbReference type="Proteomes" id="UP000003505"/>
    </source>
</evidence>
<dbReference type="PANTHER" id="PTHR42932">
    <property type="entry name" value="GENERAL STRESS PROTEIN 20U"/>
    <property type="match status" value="1"/>
</dbReference>
<organism evidence="4 5">
    <name type="scientific">Selenomonas sputigena (strain ATCC 35185 / DSM 20758 / CCUG 44933 / VPI D19B-28)</name>
    <dbReference type="NCBI Taxonomy" id="546271"/>
    <lineage>
        <taxon>Bacteria</taxon>
        <taxon>Bacillati</taxon>
        <taxon>Bacillota</taxon>
        <taxon>Negativicutes</taxon>
        <taxon>Selenomonadales</taxon>
        <taxon>Selenomonadaceae</taxon>
        <taxon>Selenomonas</taxon>
    </lineage>
</organism>